<evidence type="ECO:0000256" key="1">
    <source>
        <dbReference type="ARBA" id="ARBA00022723"/>
    </source>
</evidence>
<evidence type="ECO:0000256" key="4">
    <source>
        <dbReference type="ARBA" id="ARBA00025742"/>
    </source>
</evidence>
<feature type="domain" description="NACHT" evidence="5">
    <location>
        <begin position="376"/>
        <end position="508"/>
    </location>
</feature>
<dbReference type="InterPro" id="IPR004843">
    <property type="entry name" value="Calcineurin-like_PHP"/>
</dbReference>
<organism evidence="6 7">
    <name type="scientific">Alicyclobacillus fastidiosus</name>
    <dbReference type="NCBI Taxonomy" id="392011"/>
    <lineage>
        <taxon>Bacteria</taxon>
        <taxon>Bacillati</taxon>
        <taxon>Bacillota</taxon>
        <taxon>Bacilli</taxon>
        <taxon>Bacillales</taxon>
        <taxon>Alicyclobacillaceae</taxon>
        <taxon>Alicyclobacillus</taxon>
    </lineage>
</organism>
<reference evidence="6 7" key="1">
    <citation type="journal article" date="2024" name="Int. J. Mol. Sci.">
        <title>Exploration of Alicyclobacillus spp. Genome in Search of Antibiotic Resistance.</title>
        <authorList>
            <person name="Bucka-Kolendo J."/>
            <person name="Kiousi D.E."/>
            <person name="Dekowska A."/>
            <person name="Mikolajczuk-Szczyrba A."/>
            <person name="Karadedos D.M."/>
            <person name="Michael P."/>
            <person name="Galanis A."/>
            <person name="Sokolowska B."/>
        </authorList>
    </citation>
    <scope>NUCLEOTIDE SEQUENCE [LARGE SCALE GENOMIC DNA]</scope>
    <source>
        <strain evidence="6 7">KKP 3000</strain>
    </source>
</reference>
<dbReference type="PANTHER" id="PTHR42988:SF2">
    <property type="entry name" value="CYCLIC NUCLEOTIDE PHOSPHODIESTERASE CBUA0032-RELATED"/>
    <property type="match status" value="1"/>
</dbReference>
<keyword evidence="2" id="KW-0378">Hydrolase</keyword>
<dbReference type="RefSeq" id="WP_275474998.1">
    <property type="nucleotide sequence ID" value="NZ_CP162940.1"/>
</dbReference>
<gene>
    <name evidence="6" type="ORF">KKP3000_000672</name>
</gene>
<comment type="caution">
    <text evidence="6">The sequence shown here is derived from an EMBL/GenBank/DDBJ whole genome shotgun (WGS) entry which is preliminary data.</text>
</comment>
<dbReference type="SUPFAM" id="SSF56300">
    <property type="entry name" value="Metallo-dependent phosphatases"/>
    <property type="match status" value="1"/>
</dbReference>
<dbReference type="Pfam" id="PF00149">
    <property type="entry name" value="Metallophos"/>
    <property type="match status" value="1"/>
</dbReference>
<keyword evidence="1" id="KW-0479">Metal-binding</keyword>
<name>A0ABV5AI00_9BACL</name>
<dbReference type="EMBL" id="JBDXSU010000015">
    <property type="protein sequence ID" value="MFB5191884.1"/>
    <property type="molecule type" value="Genomic_DNA"/>
</dbReference>
<dbReference type="InterPro" id="IPR050884">
    <property type="entry name" value="CNP_phosphodiesterase-III"/>
</dbReference>
<evidence type="ECO:0000313" key="7">
    <source>
        <dbReference type="Proteomes" id="UP001579974"/>
    </source>
</evidence>
<dbReference type="SUPFAM" id="SSF48452">
    <property type="entry name" value="TPR-like"/>
    <property type="match status" value="1"/>
</dbReference>
<sequence>MKSFCVVHLSDLHIGLSKGDPTNGVLDALLDDLQNLIETHNLKIDSVVMTGDTVDRGGTKESYSRALNFYNRLLETAALAKEQLVVIPGNHDVPRQPFLSSVFNEAVPSQFNDPDQFHQMWQLFSTRYRDFNSFSTTVSGRVASTDEMYGASISDIAVDSGLLRFIHINSSWATFGTNDYGNLRVTKCQLNALIEKLHTLPKSDLALALIHHPLDWLNPDDRENLEDTLMKEYGIPVTAILHGHIHRSKVDSLSTPDSELLRLVSGIGYPDTRDPGQPKLSNCRYCVYEFDIDANKLTIYLRTTTPSGHFVADTSLYRAAGETGIISMPLARKFGSVGHENTGEDRLFHEVDPVPYAPDWVGRDVELSKLATSGLRVVAVTGMGGQGKSTLVAEFLRRNAKGEERTFDKYVWLDCRELAGSLHAKVIEALDGLTNGRESSMRYRDEPLDQTMTRLLKQMRQHRCLIVFDNVDAYISPESEDAVGELKPIVEMSLNNEHSSLILLTSRTAFWDQRVLFRHIPLDGFSTVEGLDFLRRRGINLTGDNSEPYCIELIRHTNGHPWWLGLIAGQITAQLDTVKGCLEKSKVGDVPEGERIKHYFKDIWAPLSPDLQDILRYLVEAPRALTRDEINRVIGGTFNRITKNVKKLDRLGMLVKHESPIFGQESYQVHPLMRQYVHEAFPPSNQQAFVTKILYMFLPRSIVDILFGGSLLDTVSDTASPRDVADSVETCLTSRNEIQAMKLMERYQETLLDNGLHHKFQFLATRILDSIDWGETRICERSSGTRLLMYTINQLYITGERARGIDYLRKMETGVSENSFGYCAYLNISAQMSWDAGDYERALQFIDKHDRAVEQLGTAPPGGLWDLELTGMLAYRDSGQYEEALNRCRSLRASNKSHNIAEVFGNEGRCLLKLGRLDEAESLLIQSLNILHNKTGYHSSINVGYAYLWLAEIRLLQGNPQSAGLLLKMAWDTWGEFAPSLLPMVGEIDGVIRRDHGIEIESISEDDARCYISQVLLDAASTVEP</sequence>
<comment type="similarity">
    <text evidence="4">Belongs to the cyclic nucleotide phosphodiesterase class-III family.</text>
</comment>
<dbReference type="PROSITE" id="PS50837">
    <property type="entry name" value="NACHT"/>
    <property type="match status" value="1"/>
</dbReference>
<evidence type="ECO:0000256" key="3">
    <source>
        <dbReference type="ARBA" id="ARBA00023004"/>
    </source>
</evidence>
<keyword evidence="3" id="KW-0408">Iron</keyword>
<dbReference type="InterPro" id="IPR029052">
    <property type="entry name" value="Metallo-depent_PP-like"/>
</dbReference>
<dbReference type="Gene3D" id="1.25.40.10">
    <property type="entry name" value="Tetratricopeptide repeat domain"/>
    <property type="match status" value="1"/>
</dbReference>
<evidence type="ECO:0000256" key="2">
    <source>
        <dbReference type="ARBA" id="ARBA00022801"/>
    </source>
</evidence>
<dbReference type="InterPro" id="IPR002182">
    <property type="entry name" value="NB-ARC"/>
</dbReference>
<dbReference type="Gene3D" id="3.40.50.300">
    <property type="entry name" value="P-loop containing nucleotide triphosphate hydrolases"/>
    <property type="match status" value="1"/>
</dbReference>
<dbReference type="InterPro" id="IPR007111">
    <property type="entry name" value="NACHT_NTPase"/>
</dbReference>
<dbReference type="InterPro" id="IPR027417">
    <property type="entry name" value="P-loop_NTPase"/>
</dbReference>
<evidence type="ECO:0000313" key="6">
    <source>
        <dbReference type="EMBL" id="MFB5191884.1"/>
    </source>
</evidence>
<dbReference type="InterPro" id="IPR011990">
    <property type="entry name" value="TPR-like_helical_dom_sf"/>
</dbReference>
<proteinExistence type="inferred from homology"/>
<dbReference type="SUPFAM" id="SSF52540">
    <property type="entry name" value="P-loop containing nucleoside triphosphate hydrolases"/>
    <property type="match status" value="1"/>
</dbReference>
<dbReference type="Gene3D" id="3.60.21.10">
    <property type="match status" value="1"/>
</dbReference>
<dbReference type="Pfam" id="PF00931">
    <property type="entry name" value="NB-ARC"/>
    <property type="match status" value="1"/>
</dbReference>
<evidence type="ECO:0000259" key="5">
    <source>
        <dbReference type="PROSITE" id="PS50837"/>
    </source>
</evidence>
<dbReference type="Proteomes" id="UP001579974">
    <property type="component" value="Unassembled WGS sequence"/>
</dbReference>
<keyword evidence="7" id="KW-1185">Reference proteome</keyword>
<dbReference type="PANTHER" id="PTHR42988">
    <property type="entry name" value="PHOSPHOHYDROLASE"/>
    <property type="match status" value="1"/>
</dbReference>
<protein>
    <submittedName>
        <fullName evidence="6">Metallophosphoesterase</fullName>
    </submittedName>
</protein>
<accession>A0ABV5AI00</accession>